<dbReference type="InterPro" id="IPR009057">
    <property type="entry name" value="Homeodomain-like_sf"/>
</dbReference>
<dbReference type="OrthoDB" id="113732at2"/>
<dbReference type="InterPro" id="IPR050624">
    <property type="entry name" value="HTH-type_Tx_Regulator"/>
</dbReference>
<dbReference type="Proteomes" id="UP000030528">
    <property type="component" value="Unassembled WGS sequence"/>
</dbReference>
<keyword evidence="8" id="KW-1185">Reference proteome</keyword>
<evidence type="ECO:0000256" key="1">
    <source>
        <dbReference type="ARBA" id="ARBA00022491"/>
    </source>
</evidence>
<evidence type="ECO:0000256" key="4">
    <source>
        <dbReference type="ARBA" id="ARBA00023163"/>
    </source>
</evidence>
<dbReference type="RefSeq" id="WP_026801184.1">
    <property type="nucleotide sequence ID" value="NZ_AULI01000013.1"/>
</dbReference>
<dbReference type="GO" id="GO:0045892">
    <property type="term" value="P:negative regulation of DNA-templated transcription"/>
    <property type="evidence" value="ECO:0007669"/>
    <property type="project" value="UniProtKB-ARBA"/>
</dbReference>
<protein>
    <recommendedName>
        <fullName evidence="6">HTH tetR-type domain-containing protein</fullName>
    </recommendedName>
</protein>
<comment type="caution">
    <text evidence="7">The sequence shown here is derived from an EMBL/GenBank/DDBJ whole genome shotgun (WGS) entry which is preliminary data.</text>
</comment>
<dbReference type="EMBL" id="AVPE01000013">
    <property type="protein sequence ID" value="KGX90764.1"/>
    <property type="molecule type" value="Genomic_DNA"/>
</dbReference>
<evidence type="ECO:0000313" key="8">
    <source>
        <dbReference type="Proteomes" id="UP000030528"/>
    </source>
</evidence>
<evidence type="ECO:0000256" key="2">
    <source>
        <dbReference type="ARBA" id="ARBA00023015"/>
    </source>
</evidence>
<evidence type="ECO:0000256" key="3">
    <source>
        <dbReference type="ARBA" id="ARBA00023125"/>
    </source>
</evidence>
<dbReference type="STRING" id="1385510.GCA_000425205_02909"/>
<dbReference type="eggNOG" id="COG1309">
    <property type="taxonomic scope" value="Bacteria"/>
</dbReference>
<dbReference type="FunFam" id="1.10.10.60:FF:000141">
    <property type="entry name" value="TetR family transcriptional regulator"/>
    <property type="match status" value="1"/>
</dbReference>
<gene>
    <name evidence="7" type="ORF">N781_06610</name>
</gene>
<dbReference type="AlphaFoldDB" id="A0A0A5GFH8"/>
<name>A0A0A5GFH8_9BACI</name>
<dbReference type="GO" id="GO:0003677">
    <property type="term" value="F:DNA binding"/>
    <property type="evidence" value="ECO:0007669"/>
    <property type="project" value="UniProtKB-UniRule"/>
</dbReference>
<feature type="DNA-binding region" description="H-T-H motif" evidence="5">
    <location>
        <begin position="32"/>
        <end position="51"/>
    </location>
</feature>
<evidence type="ECO:0000313" key="7">
    <source>
        <dbReference type="EMBL" id="KGX90764.1"/>
    </source>
</evidence>
<feature type="domain" description="HTH tetR-type" evidence="6">
    <location>
        <begin position="9"/>
        <end position="69"/>
    </location>
</feature>
<dbReference type="Gene3D" id="1.10.357.10">
    <property type="entry name" value="Tetracycline Repressor, domain 2"/>
    <property type="match status" value="1"/>
</dbReference>
<dbReference type="PRINTS" id="PR00455">
    <property type="entry name" value="HTHTETR"/>
</dbReference>
<dbReference type="InterPro" id="IPR001647">
    <property type="entry name" value="HTH_TetR"/>
</dbReference>
<proteinExistence type="predicted"/>
<evidence type="ECO:0000256" key="5">
    <source>
        <dbReference type="PROSITE-ProRule" id="PRU00335"/>
    </source>
</evidence>
<evidence type="ECO:0000259" key="6">
    <source>
        <dbReference type="PROSITE" id="PS50977"/>
    </source>
</evidence>
<accession>A0A0A5GFH8</accession>
<organism evidence="7 8">
    <name type="scientific">Pontibacillus halophilus JSM 076056 = DSM 19796</name>
    <dbReference type="NCBI Taxonomy" id="1385510"/>
    <lineage>
        <taxon>Bacteria</taxon>
        <taxon>Bacillati</taxon>
        <taxon>Bacillota</taxon>
        <taxon>Bacilli</taxon>
        <taxon>Bacillales</taxon>
        <taxon>Bacillaceae</taxon>
        <taxon>Pontibacillus</taxon>
    </lineage>
</organism>
<keyword evidence="1" id="KW-0678">Repressor</keyword>
<dbReference type="PANTHER" id="PTHR43479:SF21">
    <property type="entry name" value="TRANSCRIPTIONAL REGULATOR, TETR FAMILY"/>
    <property type="match status" value="1"/>
</dbReference>
<sequence>MNGFERRTERKKQIILETAFTLFAENGVKKVSIQDIAKAAEVSQVTIYNYFGSKEQLLVEAIKHYYHTRIGEFVELVQATDLSFKEKMTYIFTSKQQQILQFDSEFVVSLMTDQEQVKQFIDEFTQREVMPLFLQLIEQGKEERFIHPSMSNEAVLTYIQLITNGVRDMYHHGTPSPKLIDEMMHFFFYGLSGE</sequence>
<dbReference type="SUPFAM" id="SSF46689">
    <property type="entry name" value="Homeodomain-like"/>
    <property type="match status" value="1"/>
</dbReference>
<dbReference type="Pfam" id="PF00440">
    <property type="entry name" value="TetR_N"/>
    <property type="match status" value="1"/>
</dbReference>
<reference evidence="7 8" key="1">
    <citation type="submission" date="2013-08" db="EMBL/GenBank/DDBJ databases">
        <authorList>
            <person name="Huang J."/>
            <person name="Wang G."/>
        </authorList>
    </citation>
    <scope>NUCLEOTIDE SEQUENCE [LARGE SCALE GENOMIC DNA]</scope>
    <source>
        <strain evidence="7 8">JSM 076056</strain>
    </source>
</reference>
<keyword evidence="2" id="KW-0805">Transcription regulation</keyword>
<dbReference type="Gene3D" id="1.10.10.60">
    <property type="entry name" value="Homeodomain-like"/>
    <property type="match status" value="1"/>
</dbReference>
<dbReference type="PANTHER" id="PTHR43479">
    <property type="entry name" value="ACREF/ENVCD OPERON REPRESSOR-RELATED"/>
    <property type="match status" value="1"/>
</dbReference>
<dbReference type="PROSITE" id="PS50977">
    <property type="entry name" value="HTH_TETR_2"/>
    <property type="match status" value="1"/>
</dbReference>
<keyword evidence="3 5" id="KW-0238">DNA-binding</keyword>
<keyword evidence="4" id="KW-0804">Transcription</keyword>